<comment type="caution">
    <text evidence="1">The sequence shown here is derived from an EMBL/GenBank/DDBJ whole genome shotgun (WGS) entry which is preliminary data.</text>
</comment>
<protein>
    <recommendedName>
        <fullName evidence="3">SMI1/KNR4 family protein</fullName>
    </recommendedName>
</protein>
<sequence>MHMSTWKPITKSHLEGIIEISEFEMSSRAKIVWQKIKLPELQKWELSPLGDEGGGFWVVAIYGNCCLYFNDIEGGFNESTFTCWGEIDEYLSNQSELHHFVESVFINRG</sequence>
<accession>V4H241</accession>
<dbReference type="Proteomes" id="UP000017820">
    <property type="component" value="Unassembled WGS sequence"/>
</dbReference>
<dbReference type="PATRIC" id="fig|1353533.3.peg.4264"/>
<dbReference type="EMBL" id="AUSV01000113">
    <property type="protein sequence ID" value="ESP91506.1"/>
    <property type="molecule type" value="Genomic_DNA"/>
</dbReference>
<reference evidence="1 2" key="1">
    <citation type="submission" date="2013-07" db="EMBL/GenBank/DDBJ databases">
        <title>Draft genome sequence of Pseudoalteromonas luteoviolacea 2ta16.</title>
        <authorList>
            <person name="Allen E.E."/>
            <person name="Azam F."/>
            <person name="Podell S."/>
        </authorList>
    </citation>
    <scope>NUCLEOTIDE SEQUENCE [LARGE SCALE GENOMIC DNA]</scope>
    <source>
        <strain evidence="1 2">2ta16</strain>
    </source>
</reference>
<name>V4H241_PSEL2</name>
<gene>
    <name evidence="1" type="ORF">PL2TA16_00305</name>
</gene>
<evidence type="ECO:0008006" key="3">
    <source>
        <dbReference type="Google" id="ProtNLM"/>
    </source>
</evidence>
<organism evidence="1 2">
    <name type="scientific">Pseudoalteromonas luteoviolacea (strain 2ta16)</name>
    <dbReference type="NCBI Taxonomy" id="1353533"/>
    <lineage>
        <taxon>Bacteria</taxon>
        <taxon>Pseudomonadati</taxon>
        <taxon>Pseudomonadota</taxon>
        <taxon>Gammaproteobacteria</taxon>
        <taxon>Alteromonadales</taxon>
        <taxon>Pseudoalteromonadaceae</taxon>
        <taxon>Pseudoalteromonas</taxon>
    </lineage>
</organism>
<dbReference type="AlphaFoldDB" id="V4H241"/>
<evidence type="ECO:0000313" key="2">
    <source>
        <dbReference type="Proteomes" id="UP000017820"/>
    </source>
</evidence>
<proteinExistence type="predicted"/>
<evidence type="ECO:0000313" key="1">
    <source>
        <dbReference type="EMBL" id="ESP91506.1"/>
    </source>
</evidence>